<evidence type="ECO:0000313" key="2">
    <source>
        <dbReference type="Proteomes" id="UP000283634"/>
    </source>
</evidence>
<dbReference type="AlphaFoldDB" id="A0A3R7RFJ8"/>
<dbReference type="RefSeq" id="XP_029236482.1">
    <property type="nucleotide sequence ID" value="XM_029383643.1"/>
</dbReference>
<keyword evidence="2" id="KW-1185">Reference proteome</keyword>
<evidence type="ECO:0000313" key="1">
    <source>
        <dbReference type="EMBL" id="RNF01693.1"/>
    </source>
</evidence>
<comment type="caution">
    <text evidence="1">The sequence shown here is derived from an EMBL/GenBank/DDBJ whole genome shotgun (WGS) entry which is preliminary data.</text>
</comment>
<name>A0A3R7RFJ8_TRYRA</name>
<sequence length="154" mass="17394">MISGDTIRVRFVLSGACYPGYSGRQLQMQVPIVRKDGSPMKTMDLKSQIRREWPSDLSEMQETIKTIEMKILRTGKLLPDDTPLRSVITTTEMQDCSVSAGTPNPHDEEQKWLLMHLVFQRCSNALKQDKGDDKATVGRKKETGSSESRCCIIM</sequence>
<reference evidence="1 2" key="1">
    <citation type="journal article" date="2018" name="BMC Genomics">
        <title>Genomic comparison of Trypanosoma conorhini and Trypanosoma rangeli to Trypanosoma cruzi strains of high and low virulence.</title>
        <authorList>
            <person name="Bradwell K.R."/>
            <person name="Koparde V.N."/>
            <person name="Matveyev A.V."/>
            <person name="Serrano M.G."/>
            <person name="Alves J.M."/>
            <person name="Parikh H."/>
            <person name="Huang B."/>
            <person name="Lee V."/>
            <person name="Espinosa-Alvarez O."/>
            <person name="Ortiz P.A."/>
            <person name="Costa-Martins A.G."/>
            <person name="Teixeira M.M."/>
            <person name="Buck G.A."/>
        </authorList>
    </citation>
    <scope>NUCLEOTIDE SEQUENCE [LARGE SCALE GENOMIC DNA]</scope>
    <source>
        <strain evidence="1 2">AM80</strain>
    </source>
</reference>
<proteinExistence type="predicted"/>
<evidence type="ECO:0008006" key="3">
    <source>
        <dbReference type="Google" id="ProtNLM"/>
    </source>
</evidence>
<dbReference type="Proteomes" id="UP000283634">
    <property type="component" value="Unassembled WGS sequence"/>
</dbReference>
<organism evidence="1 2">
    <name type="scientific">Trypanosoma rangeli</name>
    <dbReference type="NCBI Taxonomy" id="5698"/>
    <lineage>
        <taxon>Eukaryota</taxon>
        <taxon>Discoba</taxon>
        <taxon>Euglenozoa</taxon>
        <taxon>Kinetoplastea</taxon>
        <taxon>Metakinetoplastina</taxon>
        <taxon>Trypanosomatida</taxon>
        <taxon>Trypanosomatidae</taxon>
        <taxon>Trypanosoma</taxon>
        <taxon>Herpetosoma</taxon>
    </lineage>
</organism>
<dbReference type="EMBL" id="MKGL01000263">
    <property type="protein sequence ID" value="RNF01693.1"/>
    <property type="molecule type" value="Genomic_DNA"/>
</dbReference>
<dbReference type="OrthoDB" id="270966at2759"/>
<dbReference type="OMA" id="EGHEAKK"/>
<dbReference type="Gene3D" id="3.10.20.90">
    <property type="entry name" value="Phosphatidylinositol 3-kinase Catalytic Subunit, Chain A, domain 1"/>
    <property type="match status" value="1"/>
</dbReference>
<protein>
    <recommendedName>
        <fullName evidence="3">UBL3-like ubiquitin domain-containing protein</fullName>
    </recommendedName>
</protein>
<gene>
    <name evidence="1" type="ORF">TraAM80_06816</name>
</gene>
<accession>A0A3R7RFJ8</accession>
<dbReference type="GeneID" id="40330749"/>